<dbReference type="Proteomes" id="UP000000814">
    <property type="component" value="Chromosome"/>
</dbReference>
<dbReference type="KEGG" id="cac:CA_C1873"/>
<keyword evidence="2" id="KW-1185">Reference proteome</keyword>
<sequence length="58" mass="6670">MNKIIKVIKYTIVKNFVRVLISTIGFIKKISDDTTKKRIDVMVNNALINNLVSLNKIH</sequence>
<protein>
    <submittedName>
        <fullName evidence="1">Uncharacterized protein</fullName>
    </submittedName>
</protein>
<name>Q97HY3_CLOAB</name>
<dbReference type="STRING" id="272562.CA_C1873"/>
<reference evidence="1 2" key="1">
    <citation type="journal article" date="2001" name="J. Bacteriol.">
        <title>Genome sequence and comparative analysis of the solvent-producing bacterium Clostridium acetobutylicum.</title>
        <authorList>
            <person name="Nolling J."/>
            <person name="Breton G."/>
            <person name="Omelchenko M.V."/>
            <person name="Makarova K.S."/>
            <person name="Zeng Q."/>
            <person name="Gibson R."/>
            <person name="Lee H.M."/>
            <person name="Dubois J."/>
            <person name="Qiu D."/>
            <person name="Hitti J."/>
            <person name="Wolf Y.I."/>
            <person name="Tatusov R.L."/>
            <person name="Sabathe F."/>
            <person name="Doucette-Stamm L."/>
            <person name="Soucaille P."/>
            <person name="Daly M.J."/>
            <person name="Bennett G.N."/>
            <person name="Koonin E.V."/>
            <person name="Smith D.R."/>
        </authorList>
    </citation>
    <scope>NUCLEOTIDE SEQUENCE [LARGE SCALE GENOMIC DNA]</scope>
    <source>
        <strain evidence="2">ATCC 824 / DSM 792 / JCM 1419 / LMG 5710 / VKM B-1787</strain>
    </source>
</reference>
<dbReference type="PIR" id="B97131">
    <property type="entry name" value="B97131"/>
</dbReference>
<evidence type="ECO:0000313" key="1">
    <source>
        <dbReference type="EMBL" id="AAK79837.1"/>
    </source>
</evidence>
<dbReference type="RefSeq" id="WP_010965178.1">
    <property type="nucleotide sequence ID" value="NC_003030.1"/>
</dbReference>
<dbReference type="AlphaFoldDB" id="Q97HY3"/>
<gene>
    <name evidence="1" type="ordered locus">CA_C1873</name>
</gene>
<proteinExistence type="predicted"/>
<dbReference type="HOGENOM" id="CLU_2971166_0_0_9"/>
<dbReference type="EMBL" id="AE001437">
    <property type="protein sequence ID" value="AAK79837.1"/>
    <property type="molecule type" value="Genomic_DNA"/>
</dbReference>
<accession>Q97HY3</accession>
<evidence type="ECO:0000313" key="2">
    <source>
        <dbReference type="Proteomes" id="UP000000814"/>
    </source>
</evidence>
<dbReference type="GeneID" id="45000488"/>
<dbReference type="PATRIC" id="fig|272562.8.peg.2076"/>
<organism evidence="1 2">
    <name type="scientific">Clostridium acetobutylicum (strain ATCC 824 / DSM 792 / JCM 1419 / IAM 19013 / LMG 5710 / NBRC 13948 / NRRL B-527 / VKM B-1787 / 2291 / W)</name>
    <dbReference type="NCBI Taxonomy" id="272562"/>
    <lineage>
        <taxon>Bacteria</taxon>
        <taxon>Bacillati</taxon>
        <taxon>Bacillota</taxon>
        <taxon>Clostridia</taxon>
        <taxon>Eubacteriales</taxon>
        <taxon>Clostridiaceae</taxon>
        <taxon>Clostridium</taxon>
    </lineage>
</organism>